<dbReference type="AlphaFoldDB" id="A0A3Q0G131"/>
<dbReference type="STRING" id="38654.A0A3Q0G131"/>
<organism evidence="1 2">
    <name type="scientific">Alligator sinensis</name>
    <name type="common">Chinese alligator</name>
    <dbReference type="NCBI Taxonomy" id="38654"/>
    <lineage>
        <taxon>Eukaryota</taxon>
        <taxon>Metazoa</taxon>
        <taxon>Chordata</taxon>
        <taxon>Craniata</taxon>
        <taxon>Vertebrata</taxon>
        <taxon>Euteleostomi</taxon>
        <taxon>Archelosauria</taxon>
        <taxon>Archosauria</taxon>
        <taxon>Crocodylia</taxon>
        <taxon>Alligatoridae</taxon>
        <taxon>Alligatorinae</taxon>
        <taxon>Alligator</taxon>
    </lineage>
</organism>
<name>A0A3Q0G131_ALLSI</name>
<gene>
    <name evidence="2" type="primary">LOC112549388</name>
</gene>
<dbReference type="Proteomes" id="UP000189705">
    <property type="component" value="Unplaced"/>
</dbReference>
<proteinExistence type="predicted"/>
<sequence>MDKESKANLRYPCPYLARKPMPFRRLCRKKQRVSLLQSSWVLVPEGNRGPTRGREGAALPGRPLWSPPAAFYQPGGIKASARDIAAASRDTANDVYFGDLMTMEVWDASESGQGTLRTLPRGGGGVWFQNRRARQLNHKKAEASATFKQVCGKQKLTHLGQESPRMMHDSTPDQNLTNPQLDLARANQIFLYQPLPYSGQQFSGCDAHFRGSDNTHAARSPIQASVYHNLDYMANGVQFSVGPTGNSSQIQFPLQPVQQHPYNKALLEDYYTEGDFLQSSATLKLGGQQYAQDYQYPTAKENIYRMPVSLNTSPGTIDECLYINASTSHLKSTILSAGEEGEPQIKMESGQVECNLLSNIDLPVSVPPSAFEKCQSASQGTLTALVPSQEPVHEFDCHWTNVRNELFGATLDLLLEQKRGQGGDRSYAFSSGSQYATCHLGHT</sequence>
<accession>A0A3Q0G131</accession>
<reference evidence="2" key="1">
    <citation type="submission" date="2025-08" db="UniProtKB">
        <authorList>
            <consortium name="RefSeq"/>
        </authorList>
    </citation>
    <scope>IDENTIFICATION</scope>
</reference>
<keyword evidence="1" id="KW-1185">Reference proteome</keyword>
<dbReference type="GeneID" id="112549388"/>
<protein>
    <submittedName>
        <fullName evidence="2">Uncharacterized protein LOC112549388</fullName>
    </submittedName>
</protein>
<dbReference type="KEGG" id="asn:112549388"/>
<dbReference type="InParanoid" id="A0A3Q0G131"/>
<evidence type="ECO:0000313" key="2">
    <source>
        <dbReference type="RefSeq" id="XP_025053486.1"/>
    </source>
</evidence>
<dbReference type="RefSeq" id="XP_025053486.1">
    <property type="nucleotide sequence ID" value="XM_025197701.1"/>
</dbReference>
<evidence type="ECO:0000313" key="1">
    <source>
        <dbReference type="Proteomes" id="UP000189705"/>
    </source>
</evidence>